<evidence type="ECO:0000313" key="4">
    <source>
        <dbReference type="Proteomes" id="UP001189429"/>
    </source>
</evidence>
<feature type="domain" description="PPIase cyclophilin-type" evidence="2">
    <location>
        <begin position="66"/>
        <end position="227"/>
    </location>
</feature>
<evidence type="ECO:0000256" key="1">
    <source>
        <dbReference type="SAM" id="MobiDB-lite"/>
    </source>
</evidence>
<sequence>RRWARHGGAMSQFEHVLRQASSGKFAWVGKAALGIAGCLPAYFAYEWVSTRRKVSHYGQFVGDKVFLDVSIDKQYAGRILIGLYTEKVPLTCENFLQLCKGYKVRDRTLGFRNTFIHNIRPGAAIVGGDVLTGNGKSRGMSIYGDSFPDENFDMEFLRDGDVAMVNWGKNTNSSFFMITLSSQRIYYGHHVVFGTVLKGMRVVREIGELGTRVGRPALPIRIIQCGVVEDRGRGAASAPDGLPDEGRTADDGGRVPGGQGRGQGRGEAAVLIRGGSSAAGSCRVGAVATMARGIGRFITSQGPTSSRQERAAGRTLSLSLFPTSLSLSLSLVYVHARLMFSAPSDMGRSDFLGWRAVTNSGGSVAARSSTCSFLPNAGTVHLRGTLGGERVATPRVYAWPAYQNVIDRSATNCSVQAWRC</sequence>
<organism evidence="3 4">
    <name type="scientific">Prorocentrum cordatum</name>
    <dbReference type="NCBI Taxonomy" id="2364126"/>
    <lineage>
        <taxon>Eukaryota</taxon>
        <taxon>Sar</taxon>
        <taxon>Alveolata</taxon>
        <taxon>Dinophyceae</taxon>
        <taxon>Prorocentrales</taxon>
        <taxon>Prorocentraceae</taxon>
        <taxon>Prorocentrum</taxon>
    </lineage>
</organism>
<evidence type="ECO:0000313" key="3">
    <source>
        <dbReference type="EMBL" id="CAK0846918.1"/>
    </source>
</evidence>
<name>A0ABN9TLQ0_9DINO</name>
<dbReference type="PROSITE" id="PS50072">
    <property type="entry name" value="CSA_PPIASE_2"/>
    <property type="match status" value="1"/>
</dbReference>
<feature type="non-terminal residue" evidence="3">
    <location>
        <position position="1"/>
    </location>
</feature>
<dbReference type="SUPFAM" id="SSF50891">
    <property type="entry name" value="Cyclophilin-like"/>
    <property type="match status" value="1"/>
</dbReference>
<comment type="caution">
    <text evidence="3">The sequence shown here is derived from an EMBL/GenBank/DDBJ whole genome shotgun (WGS) entry which is preliminary data.</text>
</comment>
<dbReference type="Proteomes" id="UP001189429">
    <property type="component" value="Unassembled WGS sequence"/>
</dbReference>
<gene>
    <name evidence="3" type="ORF">PCOR1329_LOCUS40288</name>
</gene>
<dbReference type="EMBL" id="CAUYUJ010014857">
    <property type="protein sequence ID" value="CAK0846918.1"/>
    <property type="molecule type" value="Genomic_DNA"/>
</dbReference>
<feature type="compositionally biased region" description="Basic and acidic residues" evidence="1">
    <location>
        <begin position="244"/>
        <end position="253"/>
    </location>
</feature>
<feature type="compositionally biased region" description="Gly residues" evidence="1">
    <location>
        <begin position="254"/>
        <end position="265"/>
    </location>
</feature>
<dbReference type="PRINTS" id="PR00153">
    <property type="entry name" value="CSAPPISMRASE"/>
</dbReference>
<dbReference type="Gene3D" id="2.40.100.10">
    <property type="entry name" value="Cyclophilin-like"/>
    <property type="match status" value="1"/>
</dbReference>
<protein>
    <recommendedName>
        <fullName evidence="2">PPIase cyclophilin-type domain-containing protein</fullName>
    </recommendedName>
</protein>
<proteinExistence type="predicted"/>
<reference evidence="3" key="1">
    <citation type="submission" date="2023-10" db="EMBL/GenBank/DDBJ databases">
        <authorList>
            <person name="Chen Y."/>
            <person name="Shah S."/>
            <person name="Dougan E. K."/>
            <person name="Thang M."/>
            <person name="Chan C."/>
        </authorList>
    </citation>
    <scope>NUCLEOTIDE SEQUENCE [LARGE SCALE GENOMIC DNA]</scope>
</reference>
<dbReference type="PANTHER" id="PTHR11071">
    <property type="entry name" value="PEPTIDYL-PROLYL CIS-TRANS ISOMERASE"/>
    <property type="match status" value="1"/>
</dbReference>
<dbReference type="PANTHER" id="PTHR11071:SF561">
    <property type="entry name" value="PEPTIDYL-PROLYL CIS-TRANS ISOMERASE D-RELATED"/>
    <property type="match status" value="1"/>
</dbReference>
<keyword evidence="4" id="KW-1185">Reference proteome</keyword>
<evidence type="ECO:0000259" key="2">
    <source>
        <dbReference type="PROSITE" id="PS50072"/>
    </source>
</evidence>
<feature type="region of interest" description="Disordered" evidence="1">
    <location>
        <begin position="232"/>
        <end position="266"/>
    </location>
</feature>
<dbReference type="InterPro" id="IPR002130">
    <property type="entry name" value="Cyclophilin-type_PPIase_dom"/>
</dbReference>
<dbReference type="InterPro" id="IPR029000">
    <property type="entry name" value="Cyclophilin-like_dom_sf"/>
</dbReference>
<accession>A0ABN9TLQ0</accession>
<dbReference type="Pfam" id="PF00160">
    <property type="entry name" value="Pro_isomerase"/>
    <property type="match status" value="1"/>
</dbReference>